<accession>A0A1T5MC66</accession>
<keyword evidence="1" id="KW-0472">Membrane</keyword>
<dbReference type="AlphaFoldDB" id="A0A1T5MC66"/>
<evidence type="ECO:0000313" key="3">
    <source>
        <dbReference type="Proteomes" id="UP000190285"/>
    </source>
</evidence>
<name>A0A1T5MC66_9FIRM</name>
<protein>
    <submittedName>
        <fullName evidence="2">Uncharacterized protein</fullName>
    </submittedName>
</protein>
<dbReference type="RefSeq" id="WP_079494646.1">
    <property type="nucleotide sequence ID" value="NZ_FUZT01000013.1"/>
</dbReference>
<dbReference type="Proteomes" id="UP000190285">
    <property type="component" value="Unassembled WGS sequence"/>
</dbReference>
<organism evidence="2 3">
    <name type="scientific">Maledivibacter halophilus</name>
    <dbReference type="NCBI Taxonomy" id="36842"/>
    <lineage>
        <taxon>Bacteria</taxon>
        <taxon>Bacillati</taxon>
        <taxon>Bacillota</taxon>
        <taxon>Clostridia</taxon>
        <taxon>Peptostreptococcales</taxon>
        <taxon>Caminicellaceae</taxon>
        <taxon>Maledivibacter</taxon>
    </lineage>
</organism>
<dbReference type="EMBL" id="FUZT01000013">
    <property type="protein sequence ID" value="SKC85478.1"/>
    <property type="molecule type" value="Genomic_DNA"/>
</dbReference>
<feature type="transmembrane region" description="Helical" evidence="1">
    <location>
        <begin position="6"/>
        <end position="22"/>
    </location>
</feature>
<dbReference type="STRING" id="36842.SAMN02194393_04366"/>
<sequence>MYVLVILGYIIIGTIEMVPLYKKNQKKELIVYAFFFTAAFIISLLLSLGVEIPSPTKPIEKIVKSIMGK</sequence>
<evidence type="ECO:0000256" key="1">
    <source>
        <dbReference type="SAM" id="Phobius"/>
    </source>
</evidence>
<feature type="transmembrane region" description="Helical" evidence="1">
    <location>
        <begin position="29"/>
        <end position="50"/>
    </location>
</feature>
<keyword evidence="1" id="KW-0812">Transmembrane</keyword>
<proteinExistence type="predicted"/>
<gene>
    <name evidence="2" type="ORF">SAMN02194393_04366</name>
</gene>
<keyword evidence="1" id="KW-1133">Transmembrane helix</keyword>
<keyword evidence="3" id="KW-1185">Reference proteome</keyword>
<dbReference type="OrthoDB" id="2645074at2"/>
<reference evidence="2 3" key="1">
    <citation type="submission" date="2017-02" db="EMBL/GenBank/DDBJ databases">
        <authorList>
            <person name="Peterson S.W."/>
        </authorList>
    </citation>
    <scope>NUCLEOTIDE SEQUENCE [LARGE SCALE GENOMIC DNA]</scope>
    <source>
        <strain evidence="2 3">M1</strain>
    </source>
</reference>
<evidence type="ECO:0000313" key="2">
    <source>
        <dbReference type="EMBL" id="SKC85478.1"/>
    </source>
</evidence>